<name>A0AAE4U020_9LEPT</name>
<reference evidence="1 2" key="1">
    <citation type="journal article" date="2018" name="Microb. Genom.">
        <title>Deciphering the unexplored Leptospira diversity from soils uncovers genomic evolution to virulence.</title>
        <authorList>
            <person name="Thibeaux R."/>
            <person name="Iraola G."/>
            <person name="Ferres I."/>
            <person name="Bierque E."/>
            <person name="Girault D."/>
            <person name="Soupe-Gilbert M.E."/>
            <person name="Picardeau M."/>
            <person name="Goarant C."/>
        </authorList>
    </citation>
    <scope>NUCLEOTIDE SEQUENCE [LARGE SCALE GENOMIC DNA]</scope>
    <source>
        <strain evidence="1 2">ATI7-C-A5</strain>
    </source>
</reference>
<evidence type="ECO:0008006" key="3">
    <source>
        <dbReference type="Google" id="ProtNLM"/>
    </source>
</evidence>
<dbReference type="AlphaFoldDB" id="A0AAE4U020"/>
<dbReference type="PROSITE" id="PS51257">
    <property type="entry name" value="PROKAR_LIPOPROTEIN"/>
    <property type="match status" value="1"/>
</dbReference>
<organism evidence="1 2">
    <name type="scientific">Leptospira ellisii</name>
    <dbReference type="NCBI Taxonomy" id="2023197"/>
    <lineage>
        <taxon>Bacteria</taxon>
        <taxon>Pseudomonadati</taxon>
        <taxon>Spirochaetota</taxon>
        <taxon>Spirochaetia</taxon>
        <taxon>Leptospirales</taxon>
        <taxon>Leptospiraceae</taxon>
        <taxon>Leptospira</taxon>
    </lineage>
</organism>
<dbReference type="Proteomes" id="UP000232122">
    <property type="component" value="Unassembled WGS sequence"/>
</dbReference>
<keyword evidence="2" id="KW-1185">Reference proteome</keyword>
<gene>
    <name evidence="1" type="ORF">CH379_013755</name>
</gene>
<comment type="caution">
    <text evidence="1">The sequence shown here is derived from an EMBL/GenBank/DDBJ whole genome shotgun (WGS) entry which is preliminary data.</text>
</comment>
<proteinExistence type="predicted"/>
<evidence type="ECO:0000313" key="1">
    <source>
        <dbReference type="EMBL" id="MDV6236690.1"/>
    </source>
</evidence>
<sequence>MRLLAVLATCSVIGCASLNYSTKFEKPGQVVDTTDVSEKAENMKWSEASDVEAFVSQYPAGIVIDSHNQTINVDEKKWEIVGHVSADYKTPPLAGIFWFYDYPEDQSWRKGLCYWQIPVNWITLSLWAFFSPTYWPCLVIDTSNDADQIGKRKMRIVNNLKKITKAVGGDTIAITSLGNLSVVNAYSGQAVAGVSLVNGEGWALRRKTTISNSSKRKQ</sequence>
<protein>
    <recommendedName>
        <fullName evidence="3">Lipoprotein</fullName>
    </recommendedName>
</protein>
<evidence type="ECO:0000313" key="2">
    <source>
        <dbReference type="Proteomes" id="UP000232122"/>
    </source>
</evidence>
<dbReference type="EMBL" id="NPEF02000016">
    <property type="protein sequence ID" value="MDV6236690.1"/>
    <property type="molecule type" value="Genomic_DNA"/>
</dbReference>
<dbReference type="RefSeq" id="WP_243399539.1">
    <property type="nucleotide sequence ID" value="NZ_NPEF02000016.1"/>
</dbReference>
<accession>A0AAE4U020</accession>